<dbReference type="AlphaFoldDB" id="A0A853I368"/>
<comment type="caution">
    <text evidence="2">The sequence shown here is derived from an EMBL/GenBank/DDBJ whole genome shotgun (WGS) entry which is preliminary data.</text>
</comment>
<keyword evidence="3" id="KW-1185">Reference proteome</keyword>
<dbReference type="EMBL" id="JACCKB010000001">
    <property type="protein sequence ID" value="NYZ64644.1"/>
    <property type="molecule type" value="Genomic_DNA"/>
</dbReference>
<dbReference type="Proteomes" id="UP000569732">
    <property type="component" value="Unassembled WGS sequence"/>
</dbReference>
<evidence type="ECO:0000313" key="2">
    <source>
        <dbReference type="EMBL" id="NYZ64644.1"/>
    </source>
</evidence>
<name>A0A853I368_9GAMM</name>
<sequence length="378" mass="44144">MNAKQYLSKVLWLGGCLASMVILFNWLVDPYLLFGTPRISGLNYYKADINNYVRVTKAYQPSKMSWDTLIVGNSRVEMGLDPTHQCFQGRQVYNLAVPGASIKMQLHYALNLIYQKDIKEIYLGVDFTDFLIGQVEYDNQQKEDRLYTVQRMKYTKNGDRNTIYQWQYLIDNYQSLFTLNALFSSFKTVIQQIPTASDRTNNGFNPARDYLTVINTEGAVALFSQKLPQLDVRLSRPTYLFDKAGNRSNKFDELAAFLQITKQRKIKINIFTNPFHNNYWNLINKYNHTTNYQQWQQMLLDVLEVSKHPFLAFWDFANDRRFGNEQPTMVKTKGEALQWFWEPSHYRKSLGDIMLNVMNQPNCNIASEQFGAQLMVSS</sequence>
<feature type="transmembrane region" description="Helical" evidence="1">
    <location>
        <begin position="6"/>
        <end position="28"/>
    </location>
</feature>
<proteinExistence type="predicted"/>
<gene>
    <name evidence="2" type="ORF">H0A36_01405</name>
</gene>
<keyword evidence="1" id="KW-0472">Membrane</keyword>
<evidence type="ECO:0000313" key="3">
    <source>
        <dbReference type="Proteomes" id="UP000569732"/>
    </source>
</evidence>
<dbReference type="RefSeq" id="WP_180566661.1">
    <property type="nucleotide sequence ID" value="NZ_JACCKB010000001.1"/>
</dbReference>
<keyword evidence="1" id="KW-1133">Transmembrane helix</keyword>
<accession>A0A853I368</accession>
<organism evidence="2 3">
    <name type="scientific">Spartinivicinus marinus</name>
    <dbReference type="NCBI Taxonomy" id="2994442"/>
    <lineage>
        <taxon>Bacteria</taxon>
        <taxon>Pseudomonadati</taxon>
        <taxon>Pseudomonadota</taxon>
        <taxon>Gammaproteobacteria</taxon>
        <taxon>Oceanospirillales</taxon>
        <taxon>Zooshikellaceae</taxon>
        <taxon>Spartinivicinus</taxon>
    </lineage>
</organism>
<evidence type="ECO:0000256" key="1">
    <source>
        <dbReference type="SAM" id="Phobius"/>
    </source>
</evidence>
<reference evidence="2 3" key="1">
    <citation type="submission" date="2020-07" db="EMBL/GenBank/DDBJ databases">
        <title>Endozoicomonas sp. nov., isolated from sediment.</title>
        <authorList>
            <person name="Gu T."/>
        </authorList>
    </citation>
    <scope>NUCLEOTIDE SEQUENCE [LARGE SCALE GENOMIC DNA]</scope>
    <source>
        <strain evidence="2 3">SM1973</strain>
    </source>
</reference>
<keyword evidence="1" id="KW-0812">Transmembrane</keyword>
<protein>
    <submittedName>
        <fullName evidence="2">Uncharacterized protein</fullName>
    </submittedName>
</protein>